<evidence type="ECO:0000256" key="1">
    <source>
        <dbReference type="ARBA" id="ARBA00004651"/>
    </source>
</evidence>
<accession>A0AAW8DHE3</accession>
<evidence type="ECO:0000256" key="7">
    <source>
        <dbReference type="ARBA" id="ARBA00023136"/>
    </source>
</evidence>
<evidence type="ECO:0000256" key="4">
    <source>
        <dbReference type="ARBA" id="ARBA00022475"/>
    </source>
</evidence>
<comment type="similarity">
    <text evidence="2">Belongs to the nicotinamide ribonucleoside (NR) uptake permease (TC 4.B.1) family.</text>
</comment>
<evidence type="ECO:0000256" key="3">
    <source>
        <dbReference type="ARBA" id="ARBA00022448"/>
    </source>
</evidence>
<evidence type="ECO:0000256" key="5">
    <source>
        <dbReference type="ARBA" id="ARBA00022692"/>
    </source>
</evidence>
<comment type="subcellular location">
    <subcellularLocation>
        <location evidence="1">Cell membrane</location>
        <topology evidence="1">Multi-pass membrane protein</topology>
    </subcellularLocation>
</comment>
<reference evidence="9 11" key="1">
    <citation type="submission" date="2023-07" db="EMBL/GenBank/DDBJ databases">
        <title>Sorghum-associated microbial communities from plants grown in Nebraska, USA.</title>
        <authorList>
            <person name="Schachtman D."/>
        </authorList>
    </citation>
    <scope>NUCLEOTIDE SEQUENCE</scope>
    <source>
        <strain evidence="9">DS1006</strain>
        <strain evidence="10 11">DS1016</strain>
    </source>
</reference>
<dbReference type="GO" id="GO:0034257">
    <property type="term" value="F:nicotinamide riboside transmembrane transporter activity"/>
    <property type="evidence" value="ECO:0007669"/>
    <property type="project" value="InterPro"/>
</dbReference>
<comment type="caution">
    <text evidence="9">The sequence shown here is derived from an EMBL/GenBank/DDBJ whole genome shotgun (WGS) entry which is preliminary data.</text>
</comment>
<keyword evidence="4" id="KW-1003">Cell membrane</keyword>
<dbReference type="GO" id="GO:0005886">
    <property type="term" value="C:plasma membrane"/>
    <property type="evidence" value="ECO:0007669"/>
    <property type="project" value="UniProtKB-SubCell"/>
</dbReference>
<evidence type="ECO:0000256" key="6">
    <source>
        <dbReference type="ARBA" id="ARBA00022989"/>
    </source>
</evidence>
<dbReference type="PANTHER" id="PTHR36122:SF2">
    <property type="entry name" value="NICOTINAMIDE RIBOSIDE TRANSPORTER PNUC"/>
    <property type="match status" value="1"/>
</dbReference>
<keyword evidence="6 8" id="KW-1133">Transmembrane helix</keyword>
<feature type="transmembrane region" description="Helical" evidence="8">
    <location>
        <begin position="76"/>
        <end position="98"/>
    </location>
</feature>
<evidence type="ECO:0000313" key="10">
    <source>
        <dbReference type="EMBL" id="MDQ0181912.1"/>
    </source>
</evidence>
<evidence type="ECO:0000313" key="11">
    <source>
        <dbReference type="Proteomes" id="UP001230951"/>
    </source>
</evidence>
<dbReference type="AlphaFoldDB" id="A0AAW8DHE3"/>
<name>A0AAW8DHE3_9MICC</name>
<feature type="transmembrane region" description="Helical" evidence="8">
    <location>
        <begin position="202"/>
        <end position="222"/>
    </location>
</feature>
<evidence type="ECO:0000313" key="12">
    <source>
        <dbReference type="Proteomes" id="UP001242995"/>
    </source>
</evidence>
<dbReference type="InterPro" id="IPR006419">
    <property type="entry name" value="NMN_transpt_PnuC"/>
</dbReference>
<evidence type="ECO:0000256" key="2">
    <source>
        <dbReference type="ARBA" id="ARBA00006669"/>
    </source>
</evidence>
<feature type="transmembrane region" description="Helical" evidence="8">
    <location>
        <begin position="228"/>
        <end position="245"/>
    </location>
</feature>
<organism evidence="9 12">
    <name type="scientific">Arthrobacter bambusae</name>
    <dbReference type="NCBI Taxonomy" id="1338426"/>
    <lineage>
        <taxon>Bacteria</taxon>
        <taxon>Bacillati</taxon>
        <taxon>Actinomycetota</taxon>
        <taxon>Actinomycetes</taxon>
        <taxon>Micrococcales</taxon>
        <taxon>Micrococcaceae</taxon>
        <taxon>Arthrobacter</taxon>
    </lineage>
</organism>
<gene>
    <name evidence="9" type="ORF">J2S90_003080</name>
    <name evidence="10" type="ORF">J2S93_003351</name>
</gene>
<keyword evidence="5 8" id="KW-0812">Transmembrane</keyword>
<sequence length="266" mass="28975">MGEARTVMLWALRAPGIALSYTPGAIAAFEGRNDMDFLRWLFEAQIPVGGSVLVLREVLGNIFGLASALGGMRRKVWAWPIGIAGNVLLLTVFLGNVFGAASPATLWGQAGRQIMFISVAAYGWYRWRQGLQAGTHGHAIVPGWASPKVRIGMLAAMIAGTAALTPVFDSMGSYPPVWADAWTFMGSLLATYGMARGWTEFWLIWVAVDIVGVPLLFSAGYFASAFMYLFYGFFTLAGFFVWWRADRRESQPLRATAEPETAGALS</sequence>
<keyword evidence="11" id="KW-1185">Reference proteome</keyword>
<dbReference type="Pfam" id="PF04973">
    <property type="entry name" value="NMN_transporter"/>
    <property type="match status" value="1"/>
</dbReference>
<dbReference type="Proteomes" id="UP001230951">
    <property type="component" value="Unassembled WGS sequence"/>
</dbReference>
<dbReference type="Proteomes" id="UP001242995">
    <property type="component" value="Unassembled WGS sequence"/>
</dbReference>
<dbReference type="PANTHER" id="PTHR36122">
    <property type="entry name" value="NICOTINAMIDE RIBOSIDE TRANSPORTER PNUC"/>
    <property type="match status" value="1"/>
</dbReference>
<proteinExistence type="inferred from homology"/>
<evidence type="ECO:0000256" key="8">
    <source>
        <dbReference type="SAM" id="Phobius"/>
    </source>
</evidence>
<dbReference type="EMBL" id="JAUSRG010000009">
    <property type="protein sequence ID" value="MDP9906109.1"/>
    <property type="molecule type" value="Genomic_DNA"/>
</dbReference>
<keyword evidence="7 8" id="KW-0472">Membrane</keyword>
<protein>
    <submittedName>
        <fullName evidence="9">Nicotinamide mononucleotide transporter</fullName>
    </submittedName>
</protein>
<keyword evidence="3" id="KW-0813">Transport</keyword>
<dbReference type="NCBIfam" id="TIGR01528">
    <property type="entry name" value="NMN_trans_PnuC"/>
    <property type="match status" value="1"/>
</dbReference>
<dbReference type="EMBL" id="JAUSTF010000008">
    <property type="protein sequence ID" value="MDQ0181912.1"/>
    <property type="molecule type" value="Genomic_DNA"/>
</dbReference>
<evidence type="ECO:0000313" key="9">
    <source>
        <dbReference type="EMBL" id="MDP9906109.1"/>
    </source>
</evidence>